<dbReference type="Pfam" id="PF00561">
    <property type="entry name" value="Abhydrolase_1"/>
    <property type="match status" value="1"/>
</dbReference>
<dbReference type="RefSeq" id="WP_214387742.1">
    <property type="nucleotide sequence ID" value="NZ_JAFLWW010000002.1"/>
</dbReference>
<protein>
    <submittedName>
        <fullName evidence="2">Alpha/beta hydrolase</fullName>
    </submittedName>
</protein>
<evidence type="ECO:0000259" key="1">
    <source>
        <dbReference type="Pfam" id="PF00561"/>
    </source>
</evidence>
<gene>
    <name evidence="2" type="ORF">J1C56_08145</name>
</gene>
<evidence type="ECO:0000313" key="3">
    <source>
        <dbReference type="Proteomes" id="UP001138921"/>
    </source>
</evidence>
<keyword evidence="3" id="KW-1185">Reference proteome</keyword>
<feature type="domain" description="AB hydrolase-1" evidence="1">
    <location>
        <begin position="36"/>
        <end position="290"/>
    </location>
</feature>
<accession>A0A9X1A9F2</accession>
<dbReference type="Gene3D" id="3.40.50.1820">
    <property type="entry name" value="alpha/beta hydrolase"/>
    <property type="match status" value="1"/>
</dbReference>
<dbReference type="PANTHER" id="PTHR43433">
    <property type="entry name" value="HYDROLASE, ALPHA/BETA FOLD FAMILY PROTEIN"/>
    <property type="match status" value="1"/>
</dbReference>
<evidence type="ECO:0000313" key="2">
    <source>
        <dbReference type="EMBL" id="MBT1155563.1"/>
    </source>
</evidence>
<reference evidence="2" key="2">
    <citation type="submission" date="2021-03" db="EMBL/GenBank/DDBJ databases">
        <authorList>
            <person name="Artuso I."/>
            <person name="Turrini P."/>
            <person name="Pirolo M."/>
            <person name="Lugli G.A."/>
            <person name="Ventura M."/>
            <person name="Visca P."/>
        </authorList>
    </citation>
    <scope>NUCLEOTIDE SEQUENCE</scope>
    <source>
        <strain evidence="2">LMG 26462</strain>
    </source>
</reference>
<dbReference type="InterPro" id="IPR000073">
    <property type="entry name" value="AB_hydrolase_1"/>
</dbReference>
<dbReference type="GO" id="GO:0046503">
    <property type="term" value="P:glycerolipid catabolic process"/>
    <property type="evidence" value="ECO:0007669"/>
    <property type="project" value="TreeGrafter"/>
</dbReference>
<sequence>MLAAAKIETVPVHEERMVRTNGVELRAQAFGNPSDPALLLITGATASMKRWPEEFCTRLADAGRFVIRFDNRDTGPSTTFPPGAPGYTVRDMADDAVGVLDAYGIDRAHIAGWSMGGMITQNVAIHHPKRIRSAFLFGTTPDGSSIGSAASGSGKDSGAFAAPSPRIVQLLTYNAGVDWTDEAQAVEAWVHEDMVLTGPGDTFAADLSRDNAHVLVREARNILSHRTNHGIAVAMSYWRDRLKDIRVPTLIMHGTHDYILPLDHAKAMAAEIPGAKLVVVEGMGHVLSLDSRYWDVFARALIAHTAH</sequence>
<dbReference type="InterPro" id="IPR029058">
    <property type="entry name" value="AB_hydrolase_fold"/>
</dbReference>
<keyword evidence="2" id="KW-0378">Hydrolase</keyword>
<dbReference type="EMBL" id="JAFLWW010000002">
    <property type="protein sequence ID" value="MBT1155563.1"/>
    <property type="molecule type" value="Genomic_DNA"/>
</dbReference>
<dbReference type="Proteomes" id="UP001138921">
    <property type="component" value="Unassembled WGS sequence"/>
</dbReference>
<proteinExistence type="predicted"/>
<dbReference type="GO" id="GO:0004806">
    <property type="term" value="F:triacylglycerol lipase activity"/>
    <property type="evidence" value="ECO:0007669"/>
    <property type="project" value="TreeGrafter"/>
</dbReference>
<name>A0A9X1A9F2_9HYPH</name>
<comment type="caution">
    <text evidence="2">The sequence shown here is derived from an EMBL/GenBank/DDBJ whole genome shotgun (WGS) entry which is preliminary data.</text>
</comment>
<dbReference type="SUPFAM" id="SSF53474">
    <property type="entry name" value="alpha/beta-Hydrolases"/>
    <property type="match status" value="1"/>
</dbReference>
<dbReference type="AlphaFoldDB" id="A0A9X1A9F2"/>
<dbReference type="InterPro" id="IPR050471">
    <property type="entry name" value="AB_hydrolase"/>
</dbReference>
<reference evidence="2" key="1">
    <citation type="journal article" date="2021" name="Microorganisms">
        <title>Phylogenomic Reconstruction and Metabolic Potential of the Genus Aminobacter.</title>
        <authorList>
            <person name="Artuso I."/>
            <person name="Turrini P."/>
            <person name="Pirolo M."/>
            <person name="Lugli G.A."/>
            <person name="Ventura M."/>
            <person name="Visca P."/>
        </authorList>
    </citation>
    <scope>NUCLEOTIDE SEQUENCE</scope>
    <source>
        <strain evidence="2">LMG 26462</strain>
    </source>
</reference>
<dbReference type="PANTHER" id="PTHR43433:SF5">
    <property type="entry name" value="AB HYDROLASE-1 DOMAIN-CONTAINING PROTEIN"/>
    <property type="match status" value="1"/>
</dbReference>
<organism evidence="2 3">
    <name type="scientific">Aminobacter anthyllidis</name>
    <dbReference type="NCBI Taxonomy" id="1035067"/>
    <lineage>
        <taxon>Bacteria</taxon>
        <taxon>Pseudomonadati</taxon>
        <taxon>Pseudomonadota</taxon>
        <taxon>Alphaproteobacteria</taxon>
        <taxon>Hyphomicrobiales</taxon>
        <taxon>Phyllobacteriaceae</taxon>
        <taxon>Aminobacter</taxon>
    </lineage>
</organism>